<feature type="region of interest" description="Disordered" evidence="1">
    <location>
        <begin position="13"/>
        <end position="40"/>
    </location>
</feature>
<evidence type="ECO:0000313" key="2">
    <source>
        <dbReference type="EMBL" id="KAL2050424.1"/>
    </source>
</evidence>
<gene>
    <name evidence="2" type="ORF">ABVK25_009258</name>
</gene>
<reference evidence="2 3" key="1">
    <citation type="submission" date="2024-09" db="EMBL/GenBank/DDBJ databases">
        <title>Rethinking Asexuality: The Enigmatic Case of Functional Sexual Genes in Lepraria (Stereocaulaceae).</title>
        <authorList>
            <person name="Doellman M."/>
            <person name="Sun Y."/>
            <person name="Barcenas-Pena A."/>
            <person name="Lumbsch H.T."/>
            <person name="Grewe F."/>
        </authorList>
    </citation>
    <scope>NUCLEOTIDE SEQUENCE [LARGE SCALE GENOMIC DNA]</scope>
    <source>
        <strain evidence="2 3">Grewe 0041</strain>
    </source>
</reference>
<accession>A0ABR4AXX5</accession>
<protein>
    <submittedName>
        <fullName evidence="2">Uncharacterized protein</fullName>
    </submittedName>
</protein>
<name>A0ABR4AXX5_9LECA</name>
<evidence type="ECO:0000256" key="1">
    <source>
        <dbReference type="SAM" id="MobiDB-lite"/>
    </source>
</evidence>
<comment type="caution">
    <text evidence="2">The sequence shown here is derived from an EMBL/GenBank/DDBJ whole genome shotgun (WGS) entry which is preliminary data.</text>
</comment>
<keyword evidence="3" id="KW-1185">Reference proteome</keyword>
<dbReference type="EMBL" id="JBHFEH010000047">
    <property type="protein sequence ID" value="KAL2050424.1"/>
    <property type="molecule type" value="Genomic_DNA"/>
</dbReference>
<organism evidence="2 3">
    <name type="scientific">Lepraria finkii</name>
    <dbReference type="NCBI Taxonomy" id="1340010"/>
    <lineage>
        <taxon>Eukaryota</taxon>
        <taxon>Fungi</taxon>
        <taxon>Dikarya</taxon>
        <taxon>Ascomycota</taxon>
        <taxon>Pezizomycotina</taxon>
        <taxon>Lecanoromycetes</taxon>
        <taxon>OSLEUM clade</taxon>
        <taxon>Lecanoromycetidae</taxon>
        <taxon>Lecanorales</taxon>
        <taxon>Lecanorineae</taxon>
        <taxon>Stereocaulaceae</taxon>
        <taxon>Lepraria</taxon>
    </lineage>
</organism>
<sequence length="168" mass="19509">MEKAQLQILAEWRRKKAPFPTGQDTQRSRLKPHNPRPDPSHHYVDAMKELQRLSRVSFPFSALILAEYGPINFPYFAEGVYRWIREEDARAGTWNRKVGYIFKQYRILIERVAQVRGRLKEESGMDVTALEAEKVGRWIIEAALKRRKPTLDGGEDDLLLRSTGNMVA</sequence>
<proteinExistence type="predicted"/>
<dbReference type="Proteomes" id="UP001590951">
    <property type="component" value="Unassembled WGS sequence"/>
</dbReference>
<evidence type="ECO:0000313" key="3">
    <source>
        <dbReference type="Proteomes" id="UP001590951"/>
    </source>
</evidence>